<evidence type="ECO:0008006" key="3">
    <source>
        <dbReference type="Google" id="ProtNLM"/>
    </source>
</evidence>
<keyword evidence="2" id="KW-1185">Reference proteome</keyword>
<evidence type="ECO:0000313" key="1">
    <source>
        <dbReference type="EMBL" id="SNQ48292.1"/>
    </source>
</evidence>
<organism evidence="1 2">
    <name type="scientific">Frankia canadensis</name>
    <dbReference type="NCBI Taxonomy" id="1836972"/>
    <lineage>
        <taxon>Bacteria</taxon>
        <taxon>Bacillati</taxon>
        <taxon>Actinomycetota</taxon>
        <taxon>Actinomycetes</taxon>
        <taxon>Frankiales</taxon>
        <taxon>Frankiaceae</taxon>
        <taxon>Frankia</taxon>
    </lineage>
</organism>
<dbReference type="Proteomes" id="UP000234331">
    <property type="component" value="Unassembled WGS sequence"/>
</dbReference>
<evidence type="ECO:0000313" key="2">
    <source>
        <dbReference type="Proteomes" id="UP000234331"/>
    </source>
</evidence>
<sequence length="315" mass="33618">MDNRHRLLMAHNPGRLSWQEIATTQAGVITMRDALATGLTRTEIRARLAAGGWHQPFRGVLVTDVSDARGPQHLWAAVQAIGPGAVLAGASAASLAGLVGYEREPVTVLVPTPRRATAPPGVLLRHSARLDLTEVDPLRLPRRTTPSRSVIDMAEWAPSRPLAQAIIVDAVHQGVVTLRGLQAALTRRGPITRRTLVADCLDRLGADAPHLTGLAFHHLARAHGLPTGSVAVEGPADEPMSRLRVRYESWRVQVEVAAGVARPGLQRTSGGALLVRLPPSALRQQPTEAAGLVAAALRQQGWPHPLREISATLAS</sequence>
<accession>A0A2I2KRL0</accession>
<name>A0A2I2KRL0_9ACTN</name>
<proteinExistence type="predicted"/>
<dbReference type="AlphaFoldDB" id="A0A2I2KRL0"/>
<dbReference type="EMBL" id="FZMO01000151">
    <property type="protein sequence ID" value="SNQ48292.1"/>
    <property type="molecule type" value="Genomic_DNA"/>
</dbReference>
<gene>
    <name evidence="1" type="ORF">FRACA_2340008</name>
</gene>
<reference evidence="1 2" key="1">
    <citation type="submission" date="2017-06" db="EMBL/GenBank/DDBJ databases">
        <authorList>
            <person name="Kim H.J."/>
            <person name="Triplett B.A."/>
        </authorList>
    </citation>
    <scope>NUCLEOTIDE SEQUENCE [LARGE SCALE GENOMIC DNA]</scope>
    <source>
        <strain evidence="1">FRACA_ARgP5</strain>
    </source>
</reference>
<protein>
    <recommendedName>
        <fullName evidence="3">AbiEi antitoxin C-terminal domain-containing protein</fullName>
    </recommendedName>
</protein>